<reference evidence="5" key="1">
    <citation type="journal article" date="2019" name="Int. J. Syst. Evol. Microbiol.">
        <title>The Global Catalogue of Microorganisms (GCM) 10K type strain sequencing project: providing services to taxonomists for standard genome sequencing and annotation.</title>
        <authorList>
            <consortium name="The Broad Institute Genomics Platform"/>
            <consortium name="The Broad Institute Genome Sequencing Center for Infectious Disease"/>
            <person name="Wu L."/>
            <person name="Ma J."/>
        </authorList>
    </citation>
    <scope>NUCLEOTIDE SEQUENCE [LARGE SCALE GENOMIC DNA]</scope>
    <source>
        <strain evidence="5">CGMCC 1.15774</strain>
    </source>
</reference>
<evidence type="ECO:0000256" key="1">
    <source>
        <dbReference type="ARBA" id="ARBA00022676"/>
    </source>
</evidence>
<keyword evidence="3" id="KW-1133">Transmembrane helix</keyword>
<comment type="caution">
    <text evidence="4">The sequence shown here is derived from an EMBL/GenBank/DDBJ whole genome shotgun (WGS) entry which is preliminary data.</text>
</comment>
<accession>A0ABV8PR33</accession>
<keyword evidence="1" id="KW-0328">Glycosyltransferase</keyword>
<dbReference type="EMBL" id="JBHSCL010000009">
    <property type="protein sequence ID" value="MFC4221695.1"/>
    <property type="molecule type" value="Genomic_DNA"/>
</dbReference>
<feature type="transmembrane region" description="Helical" evidence="3">
    <location>
        <begin position="43"/>
        <end position="61"/>
    </location>
</feature>
<dbReference type="PANTHER" id="PTHR34136">
    <property type="match status" value="1"/>
</dbReference>
<dbReference type="RefSeq" id="WP_379766798.1">
    <property type="nucleotide sequence ID" value="NZ_JBHSCL010000009.1"/>
</dbReference>
<dbReference type="Proteomes" id="UP001595841">
    <property type="component" value="Unassembled WGS sequence"/>
</dbReference>
<dbReference type="CDD" id="cd06533">
    <property type="entry name" value="Glyco_transf_WecG_TagA"/>
    <property type="match status" value="1"/>
</dbReference>
<dbReference type="InterPro" id="IPR004629">
    <property type="entry name" value="WecG_TagA_CpsF"/>
</dbReference>
<sequence>MINQISQKITDNIQFERGSQIVSYVNIYNYQVLRKTPKIAEKIDFFTLDGIMLLLFIRIFVGKKYKRKAPDFSSYFTEFFGYLEKANRKVVFIGGSENDMSSFVKTVKENYPEMNIVDTYNGFDLIEEQVIKALISKEVDCAIVGMGTPKQENFIVKALEKGYKGSSFCCGAFISQTANKGKDYFPRIINRLHLRWAYRIYKEPKLFKRYSINYPIGLLLLLFDRYFR</sequence>
<evidence type="ECO:0000313" key="4">
    <source>
        <dbReference type="EMBL" id="MFC4221695.1"/>
    </source>
</evidence>
<keyword evidence="2" id="KW-0808">Transferase</keyword>
<protein>
    <submittedName>
        <fullName evidence="4">WecB/TagA/CpsF family glycosyltransferase</fullName>
    </submittedName>
</protein>
<dbReference type="Pfam" id="PF03808">
    <property type="entry name" value="Glyco_tran_WecG"/>
    <property type="match status" value="1"/>
</dbReference>
<gene>
    <name evidence="4" type="ORF">ACFOWS_16195</name>
</gene>
<dbReference type="PANTHER" id="PTHR34136:SF1">
    <property type="entry name" value="UDP-N-ACETYL-D-MANNOSAMINURONIC ACID TRANSFERASE"/>
    <property type="match status" value="1"/>
</dbReference>
<keyword evidence="3" id="KW-0812">Transmembrane</keyword>
<proteinExistence type="predicted"/>
<keyword evidence="5" id="KW-1185">Reference proteome</keyword>
<organism evidence="4 5">
    <name type="scientific">Flagellimonas marina</name>
    <dbReference type="NCBI Taxonomy" id="1775168"/>
    <lineage>
        <taxon>Bacteria</taxon>
        <taxon>Pseudomonadati</taxon>
        <taxon>Bacteroidota</taxon>
        <taxon>Flavobacteriia</taxon>
        <taxon>Flavobacteriales</taxon>
        <taxon>Flavobacteriaceae</taxon>
        <taxon>Flagellimonas</taxon>
    </lineage>
</organism>
<evidence type="ECO:0000313" key="5">
    <source>
        <dbReference type="Proteomes" id="UP001595841"/>
    </source>
</evidence>
<evidence type="ECO:0000256" key="2">
    <source>
        <dbReference type="ARBA" id="ARBA00022679"/>
    </source>
</evidence>
<name>A0ABV8PR33_9FLAO</name>
<evidence type="ECO:0000256" key="3">
    <source>
        <dbReference type="SAM" id="Phobius"/>
    </source>
</evidence>
<keyword evidence="3" id="KW-0472">Membrane</keyword>